<dbReference type="PROSITE" id="PS50093">
    <property type="entry name" value="PKD"/>
    <property type="match status" value="1"/>
</dbReference>
<dbReference type="InterPro" id="IPR000209">
    <property type="entry name" value="Peptidase_S8/S53_dom"/>
</dbReference>
<dbReference type="OrthoDB" id="103676at2157"/>
<dbReference type="InterPro" id="IPR035986">
    <property type="entry name" value="PKD_dom_sf"/>
</dbReference>
<comment type="similarity">
    <text evidence="1 6">Belongs to the peptidase S8 family.</text>
</comment>
<dbReference type="SMART" id="SM00089">
    <property type="entry name" value="PKD"/>
    <property type="match status" value="1"/>
</dbReference>
<dbReference type="RefSeq" id="WP_198062078.1">
    <property type="nucleotide sequence ID" value="NZ_CP065856.1"/>
</dbReference>
<protein>
    <submittedName>
        <fullName evidence="9">S8 family serine peptidase</fullName>
    </submittedName>
</protein>
<feature type="region of interest" description="Disordered" evidence="7">
    <location>
        <begin position="981"/>
        <end position="1004"/>
    </location>
</feature>
<dbReference type="Gene3D" id="3.40.50.200">
    <property type="entry name" value="Peptidase S8/S53 domain"/>
    <property type="match status" value="1"/>
</dbReference>
<evidence type="ECO:0000256" key="6">
    <source>
        <dbReference type="PROSITE-ProRule" id="PRU01240"/>
    </source>
</evidence>
<evidence type="ECO:0000256" key="7">
    <source>
        <dbReference type="SAM" id="MobiDB-lite"/>
    </source>
</evidence>
<proteinExistence type="inferred from homology"/>
<evidence type="ECO:0000256" key="4">
    <source>
        <dbReference type="ARBA" id="ARBA00022825"/>
    </source>
</evidence>
<reference evidence="9 10" key="1">
    <citation type="submission" date="2020-12" db="EMBL/GenBank/DDBJ databases">
        <title>Halosimplex halophilum sp. nov. and Halosimplex salinum sp. nov., two new members of the genus Halosimplex.</title>
        <authorList>
            <person name="Cui H.L."/>
        </authorList>
    </citation>
    <scope>NUCLEOTIDE SEQUENCE [LARGE SCALE GENOMIC DNA]</scope>
    <source>
        <strain evidence="9 10">YGH94</strain>
    </source>
</reference>
<dbReference type="InterPro" id="IPR015500">
    <property type="entry name" value="Peptidase_S8_subtilisin-rel"/>
</dbReference>
<accession>A0A7T3FYW6</accession>
<evidence type="ECO:0000259" key="8">
    <source>
        <dbReference type="PROSITE" id="PS50093"/>
    </source>
</evidence>
<dbReference type="GO" id="GO:0006508">
    <property type="term" value="P:proteolysis"/>
    <property type="evidence" value="ECO:0007669"/>
    <property type="project" value="UniProtKB-KW"/>
</dbReference>
<dbReference type="Gene3D" id="2.60.40.10">
    <property type="entry name" value="Immunoglobulins"/>
    <property type="match status" value="2"/>
</dbReference>
<feature type="active site" description="Charge relay system" evidence="5 6">
    <location>
        <position position="286"/>
    </location>
</feature>
<evidence type="ECO:0000256" key="2">
    <source>
        <dbReference type="ARBA" id="ARBA00022670"/>
    </source>
</evidence>
<evidence type="ECO:0000313" key="10">
    <source>
        <dbReference type="Proteomes" id="UP000595001"/>
    </source>
</evidence>
<dbReference type="SUPFAM" id="SSF49299">
    <property type="entry name" value="PKD domain"/>
    <property type="match status" value="1"/>
</dbReference>
<evidence type="ECO:0000256" key="1">
    <source>
        <dbReference type="ARBA" id="ARBA00011073"/>
    </source>
</evidence>
<dbReference type="KEGG" id="hlt:I7X12_01245"/>
<sequence>MEITSRLSGAVVASSVRGVAVVAVALAVIAVATGAAVGGAAASVEASGPTGDALAKQSSDAGPPSTAADGPTNGSGPEVTARVTLITGHTVAVINGTNGTLYRVQGDANVTKHRTESGTYVFPEGVNTTRFDRALFDVDRLREEGVADGDSAVLPVILEWSDRQPRDGGGRRVVDLDSADRRPLALVNGSAAALPKAEIGEIYERLRDSDRVERVHYDAAVELSDTPDRAAIESGAARERYGVSGDGVTVAILDTGVDESHPDIAGAEVAERDFTGEGTTADRFGHGTAVAGLVVGDGTASNGTYVGVAPNASILDVRVLGSDGSGRVSDIVAGIGYAVDRDVEVVSMSLGVTPDGDRAGDPLRQAVVRATRSGALVVAASGNLRGTGTSGYGTVTSPGTLDEALTVGASDGDDRVAPFSLRGPTPDGQFVKPDLVAPGVDVQAPAADGGYAPRDGSSFAVPLASGAAALVRAAHPDWGPRRVRAGLTATADPIAGADIYTQGAGVLNVTAAVGADVVVAPGTVDFGRIPAGRPTGRTVTVTNTGAGPRTVNLSATVRPIGGGPTDAVVLNRSRLRLAAGDSATVRLTVSPDDRLYTPHSGRLTVGDRTVIFGYVPLRTVTVAKRGIDDVAGDTVTLVNTDTDTVYGPRQLSGGSVTVAVDEPGRYVAVSTGRDDGTPVITANATEVDARGRLVLDERRTATRTVDPASLPVAAGNLTTRLVAVNATVDGGPFDARVVVNGPPSPAVRVSETPALTVAVRRVLTVAPDDGAFDTPTVYHLKHVSERVEGDRALAVDVDRLDEQRVRYYRGAPGETYSATLAASEFDDVPLTAEYVTGELGDRFAQRIYVSPDLAQYHDAFTVGSFGFLSWSATPQRLIQRFEGDSTVETAVKKHPFRSTLRSWSLSADRFSATVFPTVGQPPRGYVISDRPSEEYTVWIDGERARSITRNAIEVPITLGGDGIDSVRLRVDDRHDVSPLSNDTVTTFGATTAGDDDRPPATPSVTFDGLDRTNVVPNGNLTVTVGARDAGSGVANVTLYVAERTATGSPASTPFADQSEWRSVALHARGNGTYAATLSEGSYRGALSVAVRVTDEAGNYVETTATDAVVVDSRRPTARLAADRTLLPANGTVRFDATGAYDDLAISEYRWDFDGDGTVDRVTTVPEASRTYESTGQVRPRLTVADAHGFTDTATVSVAVAERLPERSRELPASVRWDLRAAVTADRVATAGRSNGRRVVAAGALLFATGDSNAGVRAGDNSTVAVTDSRVNGAFSGHNVVARDARFNGGIEANGTVVVSGNGTVVNGDLTAAETVRVLSGATLRVTEDLTADRVVVGPNATLSVVQEANATRIDRNATGRGEATDGSNASTGGSGAGALSGGSSADPATRTSPTPDRPVSAAAQVARTGRP</sequence>
<dbReference type="InterPro" id="IPR022398">
    <property type="entry name" value="Peptidase_S8_His-AS"/>
</dbReference>
<dbReference type="InterPro" id="IPR036852">
    <property type="entry name" value="Peptidase_S8/S53_dom_sf"/>
</dbReference>
<keyword evidence="3 6" id="KW-0378">Hydrolase</keyword>
<dbReference type="PRINTS" id="PR00723">
    <property type="entry name" value="SUBTILISIN"/>
</dbReference>
<feature type="domain" description="PKD" evidence="8">
    <location>
        <begin position="1115"/>
        <end position="1199"/>
    </location>
</feature>
<organism evidence="9 10">
    <name type="scientific">Halosimplex litoreum</name>
    <dbReference type="NCBI Taxonomy" id="1198301"/>
    <lineage>
        <taxon>Archaea</taxon>
        <taxon>Methanobacteriati</taxon>
        <taxon>Methanobacteriota</taxon>
        <taxon>Stenosarchaea group</taxon>
        <taxon>Halobacteria</taxon>
        <taxon>Halobacteriales</taxon>
        <taxon>Haloarculaceae</taxon>
        <taxon>Halosimplex</taxon>
    </lineage>
</organism>
<keyword evidence="10" id="KW-1185">Reference proteome</keyword>
<dbReference type="PANTHER" id="PTHR43806">
    <property type="entry name" value="PEPTIDASE S8"/>
    <property type="match status" value="1"/>
</dbReference>
<dbReference type="PROSITE" id="PS51892">
    <property type="entry name" value="SUBTILASE"/>
    <property type="match status" value="1"/>
</dbReference>
<dbReference type="SUPFAM" id="SSF52743">
    <property type="entry name" value="Subtilisin-like"/>
    <property type="match status" value="1"/>
</dbReference>
<dbReference type="PANTHER" id="PTHR43806:SF11">
    <property type="entry name" value="CEREVISIN-RELATED"/>
    <property type="match status" value="1"/>
</dbReference>
<dbReference type="Proteomes" id="UP000595001">
    <property type="component" value="Chromosome"/>
</dbReference>
<keyword evidence="4 6" id="KW-0720">Serine protease</keyword>
<dbReference type="PROSITE" id="PS00137">
    <property type="entry name" value="SUBTILASE_HIS"/>
    <property type="match status" value="1"/>
</dbReference>
<dbReference type="EMBL" id="CP065856">
    <property type="protein sequence ID" value="QPV63288.1"/>
    <property type="molecule type" value="Genomic_DNA"/>
</dbReference>
<dbReference type="Pfam" id="PF00082">
    <property type="entry name" value="Peptidase_S8"/>
    <property type="match status" value="1"/>
</dbReference>
<dbReference type="CDD" id="cd00146">
    <property type="entry name" value="PKD"/>
    <property type="match status" value="1"/>
</dbReference>
<dbReference type="InterPro" id="IPR013783">
    <property type="entry name" value="Ig-like_fold"/>
</dbReference>
<evidence type="ECO:0000256" key="5">
    <source>
        <dbReference type="PIRSR" id="PIRSR615500-1"/>
    </source>
</evidence>
<feature type="compositionally biased region" description="Low complexity" evidence="7">
    <location>
        <begin position="982"/>
        <end position="992"/>
    </location>
</feature>
<feature type="active site" description="Charge relay system" evidence="5 6">
    <location>
        <position position="254"/>
    </location>
</feature>
<dbReference type="GO" id="GO:0004252">
    <property type="term" value="F:serine-type endopeptidase activity"/>
    <property type="evidence" value="ECO:0007669"/>
    <property type="project" value="UniProtKB-UniRule"/>
</dbReference>
<feature type="region of interest" description="Disordered" evidence="7">
    <location>
        <begin position="1353"/>
        <end position="1411"/>
    </location>
</feature>
<keyword evidence="2 6" id="KW-0645">Protease</keyword>
<dbReference type="GeneID" id="60587076"/>
<dbReference type="InterPro" id="IPR023827">
    <property type="entry name" value="Peptidase_S8_Asp-AS"/>
</dbReference>
<feature type="active site" description="Charge relay system" evidence="5 6">
    <location>
        <position position="458"/>
    </location>
</feature>
<name>A0A7T3FYW6_9EURY</name>
<dbReference type="InterPro" id="IPR050131">
    <property type="entry name" value="Peptidase_S8_subtilisin-like"/>
</dbReference>
<evidence type="ECO:0000256" key="3">
    <source>
        <dbReference type="ARBA" id="ARBA00022801"/>
    </source>
</evidence>
<dbReference type="PROSITE" id="PS00136">
    <property type="entry name" value="SUBTILASE_ASP"/>
    <property type="match status" value="1"/>
</dbReference>
<gene>
    <name evidence="9" type="ORF">I7X12_01245</name>
</gene>
<dbReference type="InterPro" id="IPR000601">
    <property type="entry name" value="PKD_dom"/>
</dbReference>
<feature type="region of interest" description="Disordered" evidence="7">
    <location>
        <begin position="47"/>
        <end position="78"/>
    </location>
</feature>
<dbReference type="Pfam" id="PF18911">
    <property type="entry name" value="PKD_4"/>
    <property type="match status" value="1"/>
</dbReference>
<evidence type="ECO:0000313" key="9">
    <source>
        <dbReference type="EMBL" id="QPV63288.1"/>
    </source>
</evidence>
<dbReference type="InterPro" id="IPR022409">
    <property type="entry name" value="PKD/Chitinase_dom"/>
</dbReference>